<dbReference type="InterPro" id="IPR027417">
    <property type="entry name" value="P-loop_NTPase"/>
</dbReference>
<dbReference type="PANTHER" id="PTHR30050">
    <property type="entry name" value="CHROMOSOMAL REPLICATION INITIATOR PROTEIN DNAA"/>
    <property type="match status" value="1"/>
</dbReference>
<dbReference type="InterPro" id="IPR003593">
    <property type="entry name" value="AAA+_ATPase"/>
</dbReference>
<organismHost>
    <name type="scientific">Lactobacillus delbrueckii</name>
    <dbReference type="NCBI Taxonomy" id="1584"/>
</organismHost>
<evidence type="ECO:0000313" key="2">
    <source>
        <dbReference type="EMBL" id="AAG31329.1"/>
    </source>
</evidence>
<organism evidence="2">
    <name type="scientific">Lactococcus phage mv4</name>
    <name type="common">Lactococcus delbrueckii bacteriophage mv4</name>
    <dbReference type="NCBI Taxonomy" id="12392"/>
    <lineage>
        <taxon>Viruses</taxon>
    </lineage>
</organism>
<dbReference type="Gene3D" id="3.40.50.300">
    <property type="entry name" value="P-loop containing nucleotide triphosphate hydrolases"/>
    <property type="match status" value="1"/>
</dbReference>
<dbReference type="Pfam" id="PF01695">
    <property type="entry name" value="IstB_IS21"/>
    <property type="match status" value="1"/>
</dbReference>
<proteinExistence type="predicted"/>
<name>Q9G0D4_BPMV4</name>
<dbReference type="PANTHER" id="PTHR30050:SF4">
    <property type="entry name" value="ATP-BINDING PROTEIN RV3427C IN INSERTION SEQUENCE-RELATED"/>
    <property type="match status" value="1"/>
</dbReference>
<accession>Q9G0D4</accession>
<dbReference type="EMBL" id="AF182207">
    <property type="protein sequence ID" value="AAG31329.1"/>
    <property type="molecule type" value="Genomic_DNA"/>
</dbReference>
<dbReference type="SMART" id="SM00382">
    <property type="entry name" value="AAA"/>
    <property type="match status" value="1"/>
</dbReference>
<dbReference type="SUPFAM" id="SSF52540">
    <property type="entry name" value="P-loop containing nucleoside triphosphate hydrolases"/>
    <property type="match status" value="1"/>
</dbReference>
<reference evidence="2" key="3">
    <citation type="journal article" date="2010" name="J. Bacteriol.">
        <title>Control of directionality in bacteriophage mv4 site-specific recombination: functional analysis of the Xis factor.</title>
        <authorList>
            <person name="Coddeville M."/>
            <person name="Ritzenthaler P."/>
        </authorList>
    </citation>
    <scope>NUCLEOTIDE SEQUENCE</scope>
</reference>
<evidence type="ECO:0000259" key="1">
    <source>
        <dbReference type="SMART" id="SM00382"/>
    </source>
</evidence>
<protein>
    <submittedName>
        <fullName evidence="2">ORF 272</fullName>
    </submittedName>
</protein>
<feature type="domain" description="AAA+ ATPase" evidence="1">
    <location>
        <begin position="115"/>
        <end position="247"/>
    </location>
</feature>
<dbReference type="GO" id="GO:0006260">
    <property type="term" value="P:DNA replication"/>
    <property type="evidence" value="ECO:0007669"/>
    <property type="project" value="TreeGrafter"/>
</dbReference>
<gene>
    <name evidence="2" type="primary">orf 272</name>
</gene>
<reference evidence="2" key="2">
    <citation type="journal article" date="2007" name="Virology">
        <title>Single independent operator sites are involved in the genetic switch of the Lactobacillus delbrueckii bacteriophage mv4.</title>
        <authorList>
            <person name="Coddeville M."/>
            <person name="Auvray F."/>
            <person name="Mikkonen M."/>
            <person name="Ritzenthaler P."/>
        </authorList>
    </citation>
    <scope>NUCLEOTIDE SEQUENCE</scope>
</reference>
<dbReference type="InterPro" id="IPR002611">
    <property type="entry name" value="IstB_ATP-bd"/>
</dbReference>
<dbReference type="GO" id="GO:0005524">
    <property type="term" value="F:ATP binding"/>
    <property type="evidence" value="ECO:0007669"/>
    <property type="project" value="InterPro"/>
</dbReference>
<sequence>MGIAMQALASAKKAVVLEQKCSKHGLNLITYKNHEGEQVTCCPQCQAEALEVLQERFDQKARQSIIARKFRENSLANSKMWKCTFDTFEAQPGSAEELIKGQVRNAAVAFATKPVAHHAVLYGQPGAGKSHLAMAMMQEIHKHRPTKTMAFINISRLFSKIKNSFDDPSEYWTKEKALEIMRGVDLLCIDDLGTESSMGRTGQEATKWAQDVIYDVLENQDRIIITTNLSERELKRVYDAKIFSRIFANSQNTRFDFSGIPDKRLMPNFQI</sequence>
<dbReference type="CDD" id="cd00009">
    <property type="entry name" value="AAA"/>
    <property type="match status" value="1"/>
</dbReference>
<reference evidence="2" key="1">
    <citation type="submission" date="2006-09" db="EMBL/GenBank/DDBJ databases">
        <title>Characterization of the lysogeny DNA module from the temperate Lactobacillus delbrueckii bacteriophage mv4.</title>
        <authorList>
            <person name="Lautier M."/>
            <person name="Auvray F."/>
            <person name="Mikkonen M."/>
            <person name="Duval C."/>
            <person name="Ritzenthaler P."/>
        </authorList>
    </citation>
    <scope>NUCLEOTIDE SEQUENCE</scope>
</reference>